<evidence type="ECO:0000313" key="2">
    <source>
        <dbReference type="EMBL" id="UJO24924.1"/>
    </source>
</evidence>
<evidence type="ECO:0000256" key="1">
    <source>
        <dbReference type="SAM" id="SignalP"/>
    </source>
</evidence>
<dbReference type="AlphaFoldDB" id="A0A9Q8UWD2"/>
<reference evidence="2" key="2">
    <citation type="journal article" date="2022" name="Microb. Genom.">
        <title>A chromosome-scale genome assembly of the tomato pathogen Cladosporium fulvum reveals a compartmentalized genome architecture and the presence of a dispensable chromosome.</title>
        <authorList>
            <person name="Zaccaron A.Z."/>
            <person name="Chen L.H."/>
            <person name="Samaras A."/>
            <person name="Stergiopoulos I."/>
        </authorList>
    </citation>
    <scope>NUCLEOTIDE SEQUENCE</scope>
    <source>
        <strain evidence="2">Race5_Kim</strain>
    </source>
</reference>
<dbReference type="KEGG" id="ffu:CLAFUR5_14418"/>
<dbReference type="RefSeq" id="XP_047769290.1">
    <property type="nucleotide sequence ID" value="XM_047913566.1"/>
</dbReference>
<accession>A0A9Q8UWD2</accession>
<keyword evidence="3" id="KW-1185">Reference proteome</keyword>
<name>A0A9Q8UWD2_PASFU</name>
<sequence length="239" mass="25405">MKLSIMVMLLLAAIISHATAANVSDAAVPPCMSNIEPATSAPATASDSVTVSILDQTMTHLSSNVDLPQLDEDARLSLSVTAIDQWYRTIGSTSGTETSVNISVDHAANHRARVSKKSSISALGPLITAMPLGLAQHTDQATAITEGSKNKVASIDKEDRQHAKQIPLPDCPSVAFNNNLRSDSWPRGQLARMLLSRRAVVIDGICGQRESQAQAFDETRASRNAFGKMSTEKDVLGVG</sequence>
<feature type="chain" id="PRO_5040148362" evidence="1">
    <location>
        <begin position="21"/>
        <end position="239"/>
    </location>
</feature>
<dbReference type="Proteomes" id="UP000756132">
    <property type="component" value="Chromosome 13"/>
</dbReference>
<proteinExistence type="predicted"/>
<gene>
    <name evidence="2" type="ORF">CLAFUR5_14418</name>
</gene>
<evidence type="ECO:0000313" key="3">
    <source>
        <dbReference type="Proteomes" id="UP000756132"/>
    </source>
</evidence>
<reference evidence="2" key="1">
    <citation type="submission" date="2021-12" db="EMBL/GenBank/DDBJ databases">
        <authorList>
            <person name="Zaccaron A."/>
            <person name="Stergiopoulos I."/>
        </authorList>
    </citation>
    <scope>NUCLEOTIDE SEQUENCE</scope>
    <source>
        <strain evidence="2">Race5_Kim</strain>
    </source>
</reference>
<feature type="signal peptide" evidence="1">
    <location>
        <begin position="1"/>
        <end position="20"/>
    </location>
</feature>
<keyword evidence="1" id="KW-0732">Signal</keyword>
<dbReference type="EMBL" id="CP090175">
    <property type="protein sequence ID" value="UJO24924.1"/>
    <property type="molecule type" value="Genomic_DNA"/>
</dbReference>
<protein>
    <submittedName>
        <fullName evidence="2">Uncharacterized protein</fullName>
    </submittedName>
</protein>
<organism evidence="2 3">
    <name type="scientific">Passalora fulva</name>
    <name type="common">Tomato leaf mold</name>
    <name type="synonym">Cladosporium fulvum</name>
    <dbReference type="NCBI Taxonomy" id="5499"/>
    <lineage>
        <taxon>Eukaryota</taxon>
        <taxon>Fungi</taxon>
        <taxon>Dikarya</taxon>
        <taxon>Ascomycota</taxon>
        <taxon>Pezizomycotina</taxon>
        <taxon>Dothideomycetes</taxon>
        <taxon>Dothideomycetidae</taxon>
        <taxon>Mycosphaerellales</taxon>
        <taxon>Mycosphaerellaceae</taxon>
        <taxon>Fulvia</taxon>
    </lineage>
</organism>
<dbReference type="GeneID" id="71994296"/>